<feature type="domain" description="(+)RNA virus helicase C-terminal" evidence="1">
    <location>
        <begin position="23"/>
        <end position="223"/>
    </location>
</feature>
<protein>
    <submittedName>
        <fullName evidence="2">Triple gene block 1</fullName>
    </submittedName>
</protein>
<reference evidence="2" key="1">
    <citation type="submission" date="2017-09" db="EMBL/GenBank/DDBJ databases">
        <authorList>
            <person name="Ehlers B."/>
            <person name="Leendertz F.H."/>
        </authorList>
    </citation>
    <scope>NUCLEOTIDE SEQUENCE</scope>
    <source>
        <strain evidence="2">Crinum-US</strain>
    </source>
</reference>
<dbReference type="GO" id="GO:0005524">
    <property type="term" value="F:ATP binding"/>
    <property type="evidence" value="ECO:0007669"/>
    <property type="project" value="InterPro"/>
</dbReference>
<dbReference type="InterPro" id="IPR027351">
    <property type="entry name" value="(+)RNA_virus_helicase_core_dom"/>
</dbReference>
<organism evidence="2">
    <name type="scientific">Nerine latent virus</name>
    <dbReference type="NCBI Taxonomy" id="797075"/>
    <lineage>
        <taxon>Viruses</taxon>
        <taxon>Riboviria</taxon>
        <taxon>Orthornavirae</taxon>
        <taxon>Kitrinoviricota</taxon>
        <taxon>Alsuviricetes</taxon>
        <taxon>Tymovirales</taxon>
        <taxon>Betaflexiviridae</taxon>
        <taxon>Quinvirinae</taxon>
        <taxon>Carlavirus</taxon>
        <taxon>Carlavirus latensnerinis</taxon>
    </lineage>
</organism>
<reference evidence="2" key="2">
    <citation type="journal article" date="2018" name="Plant Dis.">
        <title>First Report of Nerine latent virus in ornamental Crinum in the United States.</title>
        <authorList>
            <person name="Jordan R."/>
            <person name="Wingert M."/>
            <person name="Louden C."/>
            <person name="Guaragna M.A."/>
        </authorList>
    </citation>
    <scope>NUCLEOTIDE SEQUENCE</scope>
    <source>
        <strain evidence="2">Crinum-US</strain>
    </source>
</reference>
<proteinExistence type="predicted"/>
<dbReference type="EMBL" id="MG012804">
    <property type="protein sequence ID" value="AUW53001.1"/>
    <property type="molecule type" value="Genomic_RNA"/>
</dbReference>
<name>A0A2K9ZXS3_9VIRU</name>
<evidence type="ECO:0000313" key="2">
    <source>
        <dbReference type="EMBL" id="AUW53001.1"/>
    </source>
</evidence>
<sequence>MDIALSLIRDRTCCVNNNLRDPIVVNCVPGFGKSTLIREILSKCRLFRAYTFGVADPNNLTNIRIRSVNDFVDEDGCYNIVDEYTEGDFSVLKPKIIFGDPNQTGKQVKIECNFIGTETRRFGKNTCEFLNKRGYQITSTEEDSLRIKNIYSAEPIGIIIAVEEEVKKLLRAHCLEFKDEVSARGETYDEVTFVTSDSQRNDCEYRWKSYIATTRHRKKLLILSGDASDTSP</sequence>
<dbReference type="Pfam" id="PF01443">
    <property type="entry name" value="Viral_helicase1"/>
    <property type="match status" value="1"/>
</dbReference>
<accession>A0A2K9ZXS3</accession>
<evidence type="ECO:0000259" key="1">
    <source>
        <dbReference type="Pfam" id="PF01443"/>
    </source>
</evidence>